<reference evidence="7" key="1">
    <citation type="journal article" date="2014" name="Int. J. Syst. Evol. Microbiol.">
        <title>Complete genome sequence of Corynebacterium casei LMG S-19264T (=DSM 44701T), isolated from a smear-ripened cheese.</title>
        <authorList>
            <consortium name="US DOE Joint Genome Institute (JGI-PGF)"/>
            <person name="Walter F."/>
            <person name="Albersmeier A."/>
            <person name="Kalinowski J."/>
            <person name="Ruckert C."/>
        </authorList>
    </citation>
    <scope>NUCLEOTIDE SEQUENCE</scope>
    <source>
        <strain evidence="7">KCTC 42651</strain>
    </source>
</reference>
<evidence type="ECO:0000256" key="1">
    <source>
        <dbReference type="ARBA" id="ARBA00005791"/>
    </source>
</evidence>
<organism evidence="7 8">
    <name type="scientific">Thalassobaculum fulvum</name>
    <dbReference type="NCBI Taxonomy" id="1633335"/>
    <lineage>
        <taxon>Bacteria</taxon>
        <taxon>Pseudomonadati</taxon>
        <taxon>Pseudomonadota</taxon>
        <taxon>Alphaproteobacteria</taxon>
        <taxon>Rhodospirillales</taxon>
        <taxon>Thalassobaculaceae</taxon>
        <taxon>Thalassobaculum</taxon>
    </lineage>
</organism>
<dbReference type="Gene3D" id="3.40.30.10">
    <property type="entry name" value="Glutaredoxin"/>
    <property type="match status" value="1"/>
</dbReference>
<dbReference type="InterPro" id="IPR036249">
    <property type="entry name" value="Thioredoxin-like_sf"/>
</dbReference>
<keyword evidence="8" id="KW-1185">Reference proteome</keyword>
<evidence type="ECO:0000313" key="7">
    <source>
        <dbReference type="EMBL" id="GHD55755.1"/>
    </source>
</evidence>
<evidence type="ECO:0000256" key="3">
    <source>
        <dbReference type="ARBA" id="ARBA00023002"/>
    </source>
</evidence>
<dbReference type="EMBL" id="BMZS01000008">
    <property type="protein sequence ID" value="GHD55755.1"/>
    <property type="molecule type" value="Genomic_DNA"/>
</dbReference>
<keyword evidence="2" id="KW-0732">Signal</keyword>
<sequence>MTLGVAAVVPRLSRAAEVDLETALAPRFEGDPDAGLTMIEYSSLTCPHCAHFHTDILPKIREAYIAPGKLKLEMRDFPLDQYALRAAAMARCAPESRYFPLLDMLFKQQAKWTRATDPIGAIKQIGRLAGISAEQADACMSNEALLDGILKIRLGGQQDHDVSSTPTFVVGTEKVVGAQPFEDFQKVIEPQLG</sequence>
<evidence type="ECO:0000256" key="2">
    <source>
        <dbReference type="ARBA" id="ARBA00022729"/>
    </source>
</evidence>
<dbReference type="Proteomes" id="UP000630353">
    <property type="component" value="Unassembled WGS sequence"/>
</dbReference>
<dbReference type="PANTHER" id="PTHR13887">
    <property type="entry name" value="GLUTATHIONE S-TRANSFERASE KAPPA"/>
    <property type="match status" value="1"/>
</dbReference>
<dbReference type="SUPFAM" id="SSF52833">
    <property type="entry name" value="Thioredoxin-like"/>
    <property type="match status" value="1"/>
</dbReference>
<dbReference type="InterPro" id="IPR017937">
    <property type="entry name" value="Thioredoxin_CS"/>
</dbReference>
<comment type="caution">
    <text evidence="7">The sequence shown here is derived from an EMBL/GenBank/DDBJ whole genome shotgun (WGS) entry which is preliminary data.</text>
</comment>
<proteinExistence type="inferred from homology"/>
<keyword evidence="5" id="KW-0676">Redox-active center</keyword>
<evidence type="ECO:0000256" key="5">
    <source>
        <dbReference type="ARBA" id="ARBA00023284"/>
    </source>
</evidence>
<reference evidence="7" key="2">
    <citation type="submission" date="2020-09" db="EMBL/GenBank/DDBJ databases">
        <authorList>
            <person name="Sun Q."/>
            <person name="Kim S."/>
        </authorList>
    </citation>
    <scope>NUCLEOTIDE SEQUENCE</scope>
    <source>
        <strain evidence="7">KCTC 42651</strain>
    </source>
</reference>
<dbReference type="PROSITE" id="PS00194">
    <property type="entry name" value="THIOREDOXIN_1"/>
    <property type="match status" value="1"/>
</dbReference>
<evidence type="ECO:0000259" key="6">
    <source>
        <dbReference type="Pfam" id="PF13462"/>
    </source>
</evidence>
<dbReference type="PANTHER" id="PTHR13887:SF14">
    <property type="entry name" value="DISULFIDE BOND FORMATION PROTEIN D"/>
    <property type="match status" value="1"/>
</dbReference>
<keyword evidence="3" id="KW-0560">Oxidoreductase</keyword>
<dbReference type="AlphaFoldDB" id="A0A918XTV8"/>
<dbReference type="InterPro" id="IPR012336">
    <property type="entry name" value="Thioredoxin-like_fold"/>
</dbReference>
<comment type="similarity">
    <text evidence="1">Belongs to the thioredoxin family. DsbA subfamily.</text>
</comment>
<feature type="domain" description="Thioredoxin-like fold" evidence="6">
    <location>
        <begin position="27"/>
        <end position="189"/>
    </location>
</feature>
<dbReference type="Pfam" id="PF13462">
    <property type="entry name" value="Thioredoxin_4"/>
    <property type="match status" value="1"/>
</dbReference>
<protein>
    <submittedName>
        <fullName evidence="7">Disulfide bond formation protein DsbD</fullName>
    </submittedName>
</protein>
<gene>
    <name evidence="7" type="ORF">GCM10017083_35060</name>
</gene>
<keyword evidence="4" id="KW-1015">Disulfide bond</keyword>
<evidence type="ECO:0000256" key="4">
    <source>
        <dbReference type="ARBA" id="ARBA00023157"/>
    </source>
</evidence>
<name>A0A918XTV8_9PROT</name>
<accession>A0A918XTV8</accession>
<evidence type="ECO:0000313" key="8">
    <source>
        <dbReference type="Proteomes" id="UP000630353"/>
    </source>
</evidence>
<dbReference type="GO" id="GO:0016491">
    <property type="term" value="F:oxidoreductase activity"/>
    <property type="evidence" value="ECO:0007669"/>
    <property type="project" value="UniProtKB-KW"/>
</dbReference>